<dbReference type="GO" id="GO:0006259">
    <property type="term" value="P:DNA metabolic process"/>
    <property type="evidence" value="ECO:0007669"/>
    <property type="project" value="UniProtKB-ARBA"/>
</dbReference>
<keyword evidence="1" id="KW-0540">Nuclease</keyword>
<evidence type="ECO:0000256" key="1">
    <source>
        <dbReference type="ARBA" id="ARBA00022722"/>
    </source>
</evidence>
<dbReference type="InterPro" id="IPR012337">
    <property type="entry name" value="RNaseH-like_sf"/>
</dbReference>
<sequence>MSVVAPQLLGLRVARFRRRKRLRPGALMDCWQAGLPSPRTDWRSLDFLVVDAEMSSLDPQQGELLSLGWVAVRTGAIDLGSASHRVLRASSSVGQSAVIHQLRDLDLADGEKPESALDALLQAARGRILVFHNARLDLAFLDPIACSCHGTPLLLPVVDTLRAEQRLLSRRSMTPRAGDLTLTGCRARYGLDGHAAHNALGDALATAELLLAHASSRGAGICLGDLL</sequence>
<dbReference type="SUPFAM" id="SSF53098">
    <property type="entry name" value="Ribonuclease H-like"/>
    <property type="match status" value="1"/>
</dbReference>
<accession>A0A4R2KYX1</accession>
<dbReference type="EMBL" id="SLWX01000008">
    <property type="protein sequence ID" value="TCO75488.1"/>
    <property type="molecule type" value="Genomic_DNA"/>
</dbReference>
<dbReference type="Proteomes" id="UP000294980">
    <property type="component" value="Unassembled WGS sequence"/>
</dbReference>
<dbReference type="AlphaFoldDB" id="A0A4R2KYX1"/>
<reference evidence="5 6" key="1">
    <citation type="submission" date="2019-03" db="EMBL/GenBank/DDBJ databases">
        <title>Genomic Encyclopedia of Type Strains, Phase IV (KMG-IV): sequencing the most valuable type-strain genomes for metagenomic binning, comparative biology and taxonomic classification.</title>
        <authorList>
            <person name="Goeker M."/>
        </authorList>
    </citation>
    <scope>NUCLEOTIDE SEQUENCE [LARGE SCALE GENOMIC DNA]</scope>
    <source>
        <strain evidence="5 6">DSM 23344</strain>
    </source>
</reference>
<dbReference type="GO" id="GO:0008408">
    <property type="term" value="F:3'-5' exonuclease activity"/>
    <property type="evidence" value="ECO:0007669"/>
    <property type="project" value="TreeGrafter"/>
</dbReference>
<gene>
    <name evidence="5" type="ORF">EV688_10854</name>
</gene>
<dbReference type="InterPro" id="IPR036397">
    <property type="entry name" value="RNaseH_sf"/>
</dbReference>
<keyword evidence="3" id="KW-0269">Exonuclease</keyword>
<dbReference type="Pfam" id="PF00929">
    <property type="entry name" value="RNase_T"/>
    <property type="match status" value="1"/>
</dbReference>
<proteinExistence type="predicted"/>
<evidence type="ECO:0000259" key="4">
    <source>
        <dbReference type="SMART" id="SM00479"/>
    </source>
</evidence>
<comment type="caution">
    <text evidence="5">The sequence shown here is derived from an EMBL/GenBank/DDBJ whole genome shotgun (WGS) entry which is preliminary data.</text>
</comment>
<dbReference type="PANTHER" id="PTHR30231">
    <property type="entry name" value="DNA POLYMERASE III SUBUNIT EPSILON"/>
    <property type="match status" value="1"/>
</dbReference>
<evidence type="ECO:0000256" key="2">
    <source>
        <dbReference type="ARBA" id="ARBA00022801"/>
    </source>
</evidence>
<keyword evidence="2" id="KW-0378">Hydrolase</keyword>
<dbReference type="InterPro" id="IPR013520">
    <property type="entry name" value="Ribonucl_H"/>
</dbReference>
<evidence type="ECO:0000313" key="6">
    <source>
        <dbReference type="Proteomes" id="UP000294980"/>
    </source>
</evidence>
<evidence type="ECO:0000256" key="3">
    <source>
        <dbReference type="ARBA" id="ARBA00022839"/>
    </source>
</evidence>
<dbReference type="GO" id="GO:0003676">
    <property type="term" value="F:nucleic acid binding"/>
    <property type="evidence" value="ECO:0007669"/>
    <property type="project" value="InterPro"/>
</dbReference>
<dbReference type="GO" id="GO:0005829">
    <property type="term" value="C:cytosol"/>
    <property type="evidence" value="ECO:0007669"/>
    <property type="project" value="TreeGrafter"/>
</dbReference>
<dbReference type="CDD" id="cd06127">
    <property type="entry name" value="DEDDh"/>
    <property type="match status" value="1"/>
</dbReference>
<dbReference type="Gene3D" id="3.30.420.10">
    <property type="entry name" value="Ribonuclease H-like superfamily/Ribonuclease H"/>
    <property type="match status" value="1"/>
</dbReference>
<keyword evidence="6" id="KW-1185">Reference proteome</keyword>
<name>A0A4R2KYX1_9GAMM</name>
<feature type="domain" description="Exonuclease" evidence="4">
    <location>
        <begin position="46"/>
        <end position="219"/>
    </location>
</feature>
<dbReference type="PANTHER" id="PTHR30231:SF4">
    <property type="entry name" value="PROTEIN NEN2"/>
    <property type="match status" value="1"/>
</dbReference>
<protein>
    <submittedName>
        <fullName evidence="5">DNA polymerase-3 subunit epsilon</fullName>
    </submittedName>
</protein>
<organism evidence="5 6">
    <name type="scientific">Chromatocurvus halotolerans</name>
    <dbReference type="NCBI Taxonomy" id="1132028"/>
    <lineage>
        <taxon>Bacteria</taxon>
        <taxon>Pseudomonadati</taxon>
        <taxon>Pseudomonadota</taxon>
        <taxon>Gammaproteobacteria</taxon>
        <taxon>Cellvibrionales</taxon>
        <taxon>Halieaceae</taxon>
        <taxon>Chromatocurvus</taxon>
    </lineage>
</organism>
<dbReference type="SMART" id="SM00479">
    <property type="entry name" value="EXOIII"/>
    <property type="match status" value="1"/>
</dbReference>
<evidence type="ECO:0000313" key="5">
    <source>
        <dbReference type="EMBL" id="TCO75488.1"/>
    </source>
</evidence>